<gene>
    <name evidence="2" type="ORF">SVIM_LOCUS26883</name>
</gene>
<accession>A0A6N2K568</accession>
<evidence type="ECO:0000256" key="1">
    <source>
        <dbReference type="SAM" id="SignalP"/>
    </source>
</evidence>
<reference evidence="2" key="1">
    <citation type="submission" date="2019-03" db="EMBL/GenBank/DDBJ databases">
        <authorList>
            <person name="Mank J."/>
            <person name="Almeida P."/>
        </authorList>
    </citation>
    <scope>NUCLEOTIDE SEQUENCE</scope>
    <source>
        <strain evidence="2">78183</strain>
    </source>
</reference>
<name>A0A6N2K568_SALVM</name>
<evidence type="ECO:0008006" key="3">
    <source>
        <dbReference type="Google" id="ProtNLM"/>
    </source>
</evidence>
<organism evidence="2">
    <name type="scientific">Salix viminalis</name>
    <name type="common">Common osier</name>
    <name type="synonym">Basket willow</name>
    <dbReference type="NCBI Taxonomy" id="40686"/>
    <lineage>
        <taxon>Eukaryota</taxon>
        <taxon>Viridiplantae</taxon>
        <taxon>Streptophyta</taxon>
        <taxon>Embryophyta</taxon>
        <taxon>Tracheophyta</taxon>
        <taxon>Spermatophyta</taxon>
        <taxon>Magnoliopsida</taxon>
        <taxon>eudicotyledons</taxon>
        <taxon>Gunneridae</taxon>
        <taxon>Pentapetalae</taxon>
        <taxon>rosids</taxon>
        <taxon>fabids</taxon>
        <taxon>Malpighiales</taxon>
        <taxon>Salicaceae</taxon>
        <taxon>Saliceae</taxon>
        <taxon>Salix</taxon>
    </lineage>
</organism>
<feature type="chain" id="PRO_5027067248" description="Secreted protein" evidence="1">
    <location>
        <begin position="16"/>
        <end position="81"/>
    </location>
</feature>
<sequence length="81" mass="9341">MQLLSFLILLPSISVKNFQTRTSFLAHGSEVVVVDPPRKGLDASLLDALRIYHHWSARLNHHLRALIQRSKMRKDHGCYVH</sequence>
<feature type="signal peptide" evidence="1">
    <location>
        <begin position="1"/>
        <end position="15"/>
    </location>
</feature>
<proteinExistence type="predicted"/>
<dbReference type="EMBL" id="CAADRP010000080">
    <property type="protein sequence ID" value="VFU22706.1"/>
    <property type="molecule type" value="Genomic_DNA"/>
</dbReference>
<evidence type="ECO:0000313" key="2">
    <source>
        <dbReference type="EMBL" id="VFU22706.1"/>
    </source>
</evidence>
<protein>
    <recommendedName>
        <fullName evidence="3">Secreted protein</fullName>
    </recommendedName>
</protein>
<dbReference type="AlphaFoldDB" id="A0A6N2K568"/>
<keyword evidence="1" id="KW-0732">Signal</keyword>